<evidence type="ECO:0000256" key="1">
    <source>
        <dbReference type="SAM" id="MobiDB-lite"/>
    </source>
</evidence>
<dbReference type="OrthoDB" id="2586106at2759"/>
<protein>
    <submittedName>
        <fullName evidence="2">Uncharacterized protein</fullName>
    </submittedName>
</protein>
<accession>A0A427YJ10</accession>
<reference evidence="2 3" key="1">
    <citation type="submission" date="2018-11" db="EMBL/GenBank/DDBJ databases">
        <title>Genome sequence of Saitozyma podzolica DSM 27192.</title>
        <authorList>
            <person name="Aliyu H."/>
            <person name="Gorte O."/>
            <person name="Ochsenreither K."/>
        </authorList>
    </citation>
    <scope>NUCLEOTIDE SEQUENCE [LARGE SCALE GENOMIC DNA]</scope>
    <source>
        <strain evidence="2 3">DSM 27192</strain>
    </source>
</reference>
<feature type="region of interest" description="Disordered" evidence="1">
    <location>
        <begin position="99"/>
        <end position="126"/>
    </location>
</feature>
<feature type="region of interest" description="Disordered" evidence="1">
    <location>
        <begin position="245"/>
        <end position="311"/>
    </location>
</feature>
<feature type="region of interest" description="Disordered" evidence="1">
    <location>
        <begin position="421"/>
        <end position="497"/>
    </location>
</feature>
<evidence type="ECO:0000313" key="3">
    <source>
        <dbReference type="Proteomes" id="UP000279259"/>
    </source>
</evidence>
<name>A0A427YJ10_9TREE</name>
<proteinExistence type="predicted"/>
<sequence length="592" mass="63797">MPMPGSTPLLSSARSTSPGARHPPTRPLSPDLPTRDALYLFANFSSYMRSPDEGAEGITDSGDFQDTIRLLDYARTLASHPHANVHILHLKYRFHQSSTDTAPLQHRPRYSAPDNPLPRSYQEQGKLKGPVPQPFSVLHDPVVKIDYKANGVFEPLPAQAIFSHIAKACQPLPRIIVISYVQSRATENHLASLSSWAIASSPPIYIFSPLETRLREAQPLRRALHHAIPISMYAWPDFPSSPSTATACPISASAKGGRADRDRDPHPHPQDPRDSVRSPIRDEMGHSPIREKEKGRIISPGSAPRSYPPDPVATLIVITSGTRADGTGRADPNAPIDRIPLWALAPGVGVLHGSTSASLGIKLSDFSAINMISASGELEGKGKETTRGVSVIASISDEMGIRTSPLDPRELGKTRPPVELFARKGNGTATPEPIVRPRSTTSMYPLPAKGGGDGVRRPDPSAVVGGRSLPSGKASSAGDYAGQKHLTPPDSHPQPRSLIAHQNMSTQSAQSWPARASRVPEWRRGRRDVMEDALDELGNGNAEEAEEVTELALGLEGMSVADKGWEGEAEERDTVSPSHDEVEGLLGMIKSS</sequence>
<feature type="compositionally biased region" description="Basic and acidic residues" evidence="1">
    <location>
        <begin position="257"/>
        <end position="296"/>
    </location>
</feature>
<comment type="caution">
    <text evidence="2">The sequence shown here is derived from an EMBL/GenBank/DDBJ whole genome shotgun (WGS) entry which is preliminary data.</text>
</comment>
<evidence type="ECO:0000313" key="2">
    <source>
        <dbReference type="EMBL" id="RSH91061.1"/>
    </source>
</evidence>
<gene>
    <name evidence="2" type="ORF">EHS25_010237</name>
</gene>
<dbReference type="AlphaFoldDB" id="A0A427YJ10"/>
<organism evidence="2 3">
    <name type="scientific">Saitozyma podzolica</name>
    <dbReference type="NCBI Taxonomy" id="1890683"/>
    <lineage>
        <taxon>Eukaryota</taxon>
        <taxon>Fungi</taxon>
        <taxon>Dikarya</taxon>
        <taxon>Basidiomycota</taxon>
        <taxon>Agaricomycotina</taxon>
        <taxon>Tremellomycetes</taxon>
        <taxon>Tremellales</taxon>
        <taxon>Trimorphomycetaceae</taxon>
        <taxon>Saitozyma</taxon>
    </lineage>
</organism>
<dbReference type="Proteomes" id="UP000279259">
    <property type="component" value="Unassembled WGS sequence"/>
</dbReference>
<keyword evidence="3" id="KW-1185">Reference proteome</keyword>
<feature type="region of interest" description="Disordered" evidence="1">
    <location>
        <begin position="1"/>
        <end position="33"/>
    </location>
</feature>
<dbReference type="EMBL" id="RSCD01000009">
    <property type="protein sequence ID" value="RSH91061.1"/>
    <property type="molecule type" value="Genomic_DNA"/>
</dbReference>
<feature type="compositionally biased region" description="Polar residues" evidence="1">
    <location>
        <begin position="8"/>
        <end position="18"/>
    </location>
</feature>